<dbReference type="EMBL" id="JAGTAR010000003">
    <property type="protein sequence ID" value="MBR8534679.1"/>
    <property type="molecule type" value="Genomic_DNA"/>
</dbReference>
<name>A0A941F2D4_9BACT</name>
<reference evidence="2" key="2">
    <citation type="submission" date="2021-04" db="EMBL/GenBank/DDBJ databases">
        <authorList>
            <person name="Zhang T."/>
            <person name="Zhang Y."/>
            <person name="Lu D."/>
            <person name="Zuo D."/>
            <person name="Du Z."/>
        </authorList>
    </citation>
    <scope>NUCLEOTIDE SEQUENCE</scope>
    <source>
        <strain evidence="2">JR1</strain>
    </source>
</reference>
<evidence type="ECO:0000259" key="1">
    <source>
        <dbReference type="Pfam" id="PF08937"/>
    </source>
</evidence>
<proteinExistence type="predicted"/>
<keyword evidence="3" id="KW-1185">Reference proteome</keyword>
<feature type="domain" description="Thoeris protein ThsB TIR-like" evidence="1">
    <location>
        <begin position="271"/>
        <end position="367"/>
    </location>
</feature>
<evidence type="ECO:0000313" key="3">
    <source>
        <dbReference type="Proteomes" id="UP000679220"/>
    </source>
</evidence>
<dbReference type="InterPro" id="IPR035897">
    <property type="entry name" value="Toll_tir_struct_dom_sf"/>
</dbReference>
<sequence>MSGFTKHQSTVFLEEQKNKFSQYINEVINALPQEYTFETIFALIEKYFPFELQLLSEGCSYYNLKDNKLSPHGKKIRHRIPKPVEILKSLKITKRLLSFNYKKSHNKQFDKNKQQENIYKLNQTRLPKINKIKTKIETAKKKAQLVEPMFLDKLMGLYDRKTTTQKDKVYIFKELEKYYCPKTIKFFKKKVDTEYNMQLRRMAFLHMQGFMHFVTLRKQKYMRIPSKNKKRRKHLKTVYAYEKFSIESIPEELEYRINNSNEQKLKKFDFFISHSSIDFKEVQTLIHALNKQKQDVYCDWMNDTDYLKRNLLSDATKTVIEKRLDQSKNVIFVNSHDSQESKWVKYELNYFHSLNRSIFEVSLEELKNGKFNYQKLTNMWFLDKEFKKIDLLN</sequence>
<dbReference type="AlphaFoldDB" id="A0A941F2D4"/>
<dbReference type="Pfam" id="PF08937">
    <property type="entry name" value="ThsB_TIR"/>
    <property type="match status" value="1"/>
</dbReference>
<dbReference type="InterPro" id="IPR015032">
    <property type="entry name" value="ThsB__TIR-like_domain"/>
</dbReference>
<comment type="caution">
    <text evidence="2">The sequence shown here is derived from an EMBL/GenBank/DDBJ whole genome shotgun (WGS) entry which is preliminary data.</text>
</comment>
<dbReference type="Proteomes" id="UP000679220">
    <property type="component" value="Unassembled WGS sequence"/>
</dbReference>
<dbReference type="Gene3D" id="3.40.50.10140">
    <property type="entry name" value="Toll/interleukin-1 receptor homology (TIR) domain"/>
    <property type="match status" value="1"/>
</dbReference>
<dbReference type="SUPFAM" id="SSF52200">
    <property type="entry name" value="Toll/Interleukin receptor TIR domain"/>
    <property type="match status" value="1"/>
</dbReference>
<dbReference type="RefSeq" id="WP_212188578.1">
    <property type="nucleotide sequence ID" value="NZ_JAGTAR010000003.1"/>
</dbReference>
<protein>
    <submittedName>
        <fullName evidence="2">Toll/interleukin-1 receptor domain-containing protein</fullName>
    </submittedName>
</protein>
<gene>
    <name evidence="2" type="ORF">KDU71_03840</name>
</gene>
<reference evidence="2" key="1">
    <citation type="journal article" date="2018" name="Int. J. Syst. Evol. Microbiol.">
        <title>Carboxylicivirga sediminis sp. nov., isolated from coastal sediment.</title>
        <authorList>
            <person name="Wang F.Q."/>
            <person name="Ren L.H."/>
            <person name="Zou R.J."/>
            <person name="Sun Y.Z."/>
            <person name="Liu X.J."/>
            <person name="Jiang F."/>
            <person name="Liu L.J."/>
        </authorList>
    </citation>
    <scope>NUCLEOTIDE SEQUENCE</scope>
    <source>
        <strain evidence="2">JR1</strain>
    </source>
</reference>
<evidence type="ECO:0000313" key="2">
    <source>
        <dbReference type="EMBL" id="MBR8534679.1"/>
    </source>
</evidence>
<accession>A0A941F2D4</accession>
<dbReference type="GO" id="GO:0007165">
    <property type="term" value="P:signal transduction"/>
    <property type="evidence" value="ECO:0007669"/>
    <property type="project" value="InterPro"/>
</dbReference>
<keyword evidence="2" id="KW-0675">Receptor</keyword>
<organism evidence="2 3">
    <name type="scientific">Carboxylicivirga sediminis</name>
    <dbReference type="NCBI Taxonomy" id="2006564"/>
    <lineage>
        <taxon>Bacteria</taxon>
        <taxon>Pseudomonadati</taxon>
        <taxon>Bacteroidota</taxon>
        <taxon>Bacteroidia</taxon>
        <taxon>Marinilabiliales</taxon>
        <taxon>Marinilabiliaceae</taxon>
        <taxon>Carboxylicivirga</taxon>
    </lineage>
</organism>